<dbReference type="SUPFAM" id="SSF81301">
    <property type="entry name" value="Nucleotidyltransferase"/>
    <property type="match status" value="1"/>
</dbReference>
<evidence type="ECO:0000313" key="11">
    <source>
        <dbReference type="EMBL" id="GAA4770580.1"/>
    </source>
</evidence>
<keyword evidence="5" id="KW-0479">Metal-binding</keyword>
<dbReference type="InterPro" id="IPR002934">
    <property type="entry name" value="Polymerase_NTP_transf_dom"/>
</dbReference>
<gene>
    <name evidence="11" type="ORF">GCM10023351_12990</name>
</gene>
<evidence type="ECO:0000256" key="5">
    <source>
        <dbReference type="ARBA" id="ARBA00022723"/>
    </source>
</evidence>
<dbReference type="Gene3D" id="3.30.460.10">
    <property type="entry name" value="Beta Polymerase, domain 2"/>
    <property type="match status" value="1"/>
</dbReference>
<evidence type="ECO:0000256" key="9">
    <source>
        <dbReference type="ARBA" id="ARBA00038276"/>
    </source>
</evidence>
<dbReference type="Pfam" id="PF01909">
    <property type="entry name" value="NTP_transf_2"/>
    <property type="match status" value="1"/>
</dbReference>
<feature type="domain" description="Polymerase nucleotidyl transferase" evidence="10">
    <location>
        <begin position="38"/>
        <end position="123"/>
    </location>
</feature>
<evidence type="ECO:0000256" key="8">
    <source>
        <dbReference type="ARBA" id="ARBA00022842"/>
    </source>
</evidence>
<keyword evidence="2" id="KW-1277">Toxin-antitoxin system</keyword>
<evidence type="ECO:0000313" key="12">
    <source>
        <dbReference type="Proteomes" id="UP001501645"/>
    </source>
</evidence>
<reference evidence="12" key="1">
    <citation type="journal article" date="2019" name="Int. J. Syst. Evol. Microbiol.">
        <title>The Global Catalogue of Microorganisms (GCM) 10K type strain sequencing project: providing services to taxonomists for standard genome sequencing and annotation.</title>
        <authorList>
            <consortium name="The Broad Institute Genomics Platform"/>
            <consortium name="The Broad Institute Genome Sequencing Center for Infectious Disease"/>
            <person name="Wu L."/>
            <person name="Ma J."/>
        </authorList>
    </citation>
    <scope>NUCLEOTIDE SEQUENCE [LARGE SCALE GENOMIC DNA]</scope>
    <source>
        <strain evidence="12">JCM 18537</strain>
    </source>
</reference>
<proteinExistence type="inferred from homology"/>
<dbReference type="PANTHER" id="PTHR33571">
    <property type="entry name" value="SSL8005 PROTEIN"/>
    <property type="match status" value="1"/>
</dbReference>
<evidence type="ECO:0000259" key="10">
    <source>
        <dbReference type="Pfam" id="PF01909"/>
    </source>
</evidence>
<sequence length="127" mass="14442">MRGAAWLSGECIRRIAGRRLIWETDGMVTAVQFDPEAIARVSERFGVRRLRVFGSVLTDRFDEERSDVDFLVDFHPNREDRLDDYLGLKDALAEIAGRDVDLVVADAVRNPYFKKSAFESAQDVYAA</sequence>
<dbReference type="InterPro" id="IPR052038">
    <property type="entry name" value="Type-VII_TA_antitoxin"/>
</dbReference>
<keyword evidence="12" id="KW-1185">Reference proteome</keyword>
<protein>
    <recommendedName>
        <fullName evidence="10">Polymerase nucleotidyl transferase domain-containing protein</fullName>
    </recommendedName>
</protein>
<keyword evidence="3" id="KW-0808">Transferase</keyword>
<keyword evidence="7" id="KW-0067">ATP-binding</keyword>
<accession>A0ABP8ZZY8</accession>
<organism evidence="11 12">
    <name type="scientific">Microbacterium gilvum</name>
    <dbReference type="NCBI Taxonomy" id="1336204"/>
    <lineage>
        <taxon>Bacteria</taxon>
        <taxon>Bacillati</taxon>
        <taxon>Actinomycetota</taxon>
        <taxon>Actinomycetes</taxon>
        <taxon>Micrococcales</taxon>
        <taxon>Microbacteriaceae</taxon>
        <taxon>Microbacterium</taxon>
    </lineage>
</organism>
<evidence type="ECO:0000256" key="4">
    <source>
        <dbReference type="ARBA" id="ARBA00022695"/>
    </source>
</evidence>
<evidence type="ECO:0000256" key="7">
    <source>
        <dbReference type="ARBA" id="ARBA00022840"/>
    </source>
</evidence>
<evidence type="ECO:0000256" key="2">
    <source>
        <dbReference type="ARBA" id="ARBA00022649"/>
    </source>
</evidence>
<evidence type="ECO:0000256" key="3">
    <source>
        <dbReference type="ARBA" id="ARBA00022679"/>
    </source>
</evidence>
<comment type="cofactor">
    <cofactor evidence="1">
        <name>Mg(2+)</name>
        <dbReference type="ChEBI" id="CHEBI:18420"/>
    </cofactor>
</comment>
<evidence type="ECO:0000256" key="6">
    <source>
        <dbReference type="ARBA" id="ARBA00022741"/>
    </source>
</evidence>
<comment type="similarity">
    <text evidence="9">Belongs to the MntA antitoxin family.</text>
</comment>
<dbReference type="Proteomes" id="UP001501645">
    <property type="component" value="Unassembled WGS sequence"/>
</dbReference>
<keyword evidence="4" id="KW-0548">Nucleotidyltransferase</keyword>
<dbReference type="PANTHER" id="PTHR33571:SF12">
    <property type="entry name" value="BSL3053 PROTEIN"/>
    <property type="match status" value="1"/>
</dbReference>
<evidence type="ECO:0000256" key="1">
    <source>
        <dbReference type="ARBA" id="ARBA00001946"/>
    </source>
</evidence>
<dbReference type="EMBL" id="BAABKO010000002">
    <property type="protein sequence ID" value="GAA4770580.1"/>
    <property type="molecule type" value="Genomic_DNA"/>
</dbReference>
<name>A0ABP8ZZY8_9MICO</name>
<keyword evidence="8" id="KW-0460">Magnesium</keyword>
<comment type="caution">
    <text evidence="11">The sequence shown here is derived from an EMBL/GenBank/DDBJ whole genome shotgun (WGS) entry which is preliminary data.</text>
</comment>
<keyword evidence="6" id="KW-0547">Nucleotide-binding</keyword>
<dbReference type="InterPro" id="IPR043519">
    <property type="entry name" value="NT_sf"/>
</dbReference>